<organism evidence="1 2">
    <name type="scientific">Trifolium medium</name>
    <dbReference type="NCBI Taxonomy" id="97028"/>
    <lineage>
        <taxon>Eukaryota</taxon>
        <taxon>Viridiplantae</taxon>
        <taxon>Streptophyta</taxon>
        <taxon>Embryophyta</taxon>
        <taxon>Tracheophyta</taxon>
        <taxon>Spermatophyta</taxon>
        <taxon>Magnoliopsida</taxon>
        <taxon>eudicotyledons</taxon>
        <taxon>Gunneridae</taxon>
        <taxon>Pentapetalae</taxon>
        <taxon>rosids</taxon>
        <taxon>fabids</taxon>
        <taxon>Fabales</taxon>
        <taxon>Fabaceae</taxon>
        <taxon>Papilionoideae</taxon>
        <taxon>50 kb inversion clade</taxon>
        <taxon>NPAAA clade</taxon>
        <taxon>Hologalegina</taxon>
        <taxon>IRL clade</taxon>
        <taxon>Trifolieae</taxon>
        <taxon>Trifolium</taxon>
    </lineage>
</organism>
<dbReference type="EMBL" id="LXQA010111717">
    <property type="protein sequence ID" value="MCI18768.1"/>
    <property type="molecule type" value="Genomic_DNA"/>
</dbReference>
<proteinExistence type="predicted"/>
<name>A0A392Q3T8_9FABA</name>
<dbReference type="AlphaFoldDB" id="A0A392Q3T8"/>
<keyword evidence="2" id="KW-1185">Reference proteome</keyword>
<dbReference type="Proteomes" id="UP000265520">
    <property type="component" value="Unassembled WGS sequence"/>
</dbReference>
<sequence length="35" mass="3906">PSDLNLMAKIDYCGKLWQTPTSGNPGPQTYRRISP</sequence>
<protein>
    <submittedName>
        <fullName evidence="1">Uncharacterized protein</fullName>
    </submittedName>
</protein>
<evidence type="ECO:0000313" key="1">
    <source>
        <dbReference type="EMBL" id="MCI18768.1"/>
    </source>
</evidence>
<accession>A0A392Q3T8</accession>
<feature type="non-terminal residue" evidence="1">
    <location>
        <position position="1"/>
    </location>
</feature>
<evidence type="ECO:0000313" key="2">
    <source>
        <dbReference type="Proteomes" id="UP000265520"/>
    </source>
</evidence>
<reference evidence="1 2" key="1">
    <citation type="journal article" date="2018" name="Front. Plant Sci.">
        <title>Red Clover (Trifolium pratense) and Zigzag Clover (T. medium) - A Picture of Genomic Similarities and Differences.</title>
        <authorList>
            <person name="Dluhosova J."/>
            <person name="Istvanek J."/>
            <person name="Nedelnik J."/>
            <person name="Repkova J."/>
        </authorList>
    </citation>
    <scope>NUCLEOTIDE SEQUENCE [LARGE SCALE GENOMIC DNA]</scope>
    <source>
        <strain evidence="2">cv. 10/8</strain>
        <tissue evidence="1">Leaf</tissue>
    </source>
</reference>
<comment type="caution">
    <text evidence="1">The sequence shown here is derived from an EMBL/GenBank/DDBJ whole genome shotgun (WGS) entry which is preliminary data.</text>
</comment>